<evidence type="ECO:0000256" key="10">
    <source>
        <dbReference type="PIRNR" id="PIRNR003097"/>
    </source>
</evidence>
<dbReference type="Gene3D" id="3.30.70.3040">
    <property type="match status" value="1"/>
</dbReference>
<keyword evidence="6 11" id="KW-0812">Transmembrane</keyword>
<accession>A0A9D1S7Y8</accession>
<comment type="function">
    <text evidence="10">Part of the ABC transporter FtsEX involved in asymmetric cellular division facilitating the initiation of sporulation.</text>
</comment>
<gene>
    <name evidence="14" type="ORF">IAD22_06420</name>
</gene>
<dbReference type="InterPro" id="IPR040690">
    <property type="entry name" value="FtsX_ECD"/>
</dbReference>
<evidence type="ECO:0000256" key="9">
    <source>
        <dbReference type="ARBA" id="ARBA00023306"/>
    </source>
</evidence>
<evidence type="ECO:0000313" key="14">
    <source>
        <dbReference type="EMBL" id="HIU50629.1"/>
    </source>
</evidence>
<evidence type="ECO:0000256" key="8">
    <source>
        <dbReference type="ARBA" id="ARBA00023136"/>
    </source>
</evidence>
<dbReference type="Pfam" id="PF02687">
    <property type="entry name" value="FtsX"/>
    <property type="match status" value="1"/>
</dbReference>
<feature type="transmembrane region" description="Helical" evidence="11">
    <location>
        <begin position="257"/>
        <end position="282"/>
    </location>
</feature>
<comment type="similarity">
    <text evidence="2 10">Belongs to the ABC-4 integral membrane protein family. FtsX subfamily.</text>
</comment>
<dbReference type="GO" id="GO:0051301">
    <property type="term" value="P:cell division"/>
    <property type="evidence" value="ECO:0007669"/>
    <property type="project" value="UniProtKB-KW"/>
</dbReference>
<evidence type="ECO:0000256" key="3">
    <source>
        <dbReference type="ARBA" id="ARBA00021907"/>
    </source>
</evidence>
<comment type="caution">
    <text evidence="14">The sequence shown here is derived from an EMBL/GenBank/DDBJ whole genome shotgun (WGS) entry which is preliminary data.</text>
</comment>
<reference evidence="14" key="1">
    <citation type="submission" date="2020-10" db="EMBL/GenBank/DDBJ databases">
        <authorList>
            <person name="Gilroy R."/>
        </authorList>
    </citation>
    <scope>NUCLEOTIDE SEQUENCE</scope>
    <source>
        <strain evidence="14">ChiGjej1B1-1684</strain>
    </source>
</reference>
<feature type="transmembrane region" description="Helical" evidence="11">
    <location>
        <begin position="209"/>
        <end position="237"/>
    </location>
</feature>
<dbReference type="Pfam" id="PF18075">
    <property type="entry name" value="FtsX_ECD"/>
    <property type="match status" value="1"/>
</dbReference>
<evidence type="ECO:0000256" key="1">
    <source>
        <dbReference type="ARBA" id="ARBA00004651"/>
    </source>
</evidence>
<keyword evidence="4 10" id="KW-1003">Cell membrane</keyword>
<evidence type="ECO:0000256" key="4">
    <source>
        <dbReference type="ARBA" id="ARBA00022475"/>
    </source>
</evidence>
<evidence type="ECO:0000256" key="6">
    <source>
        <dbReference type="ARBA" id="ARBA00022692"/>
    </source>
</evidence>
<dbReference type="InterPro" id="IPR058204">
    <property type="entry name" value="FtsX_firmicutes-type"/>
</dbReference>
<name>A0A9D1S7Y8_9FIRM</name>
<proteinExistence type="inferred from homology"/>
<dbReference type="InterPro" id="IPR004513">
    <property type="entry name" value="FtsX"/>
</dbReference>
<protein>
    <recommendedName>
        <fullName evidence="3 10">Cell division protein FtsX</fullName>
    </recommendedName>
</protein>
<evidence type="ECO:0000256" key="5">
    <source>
        <dbReference type="ARBA" id="ARBA00022618"/>
    </source>
</evidence>
<feature type="transmembrane region" description="Helical" evidence="11">
    <location>
        <begin position="166"/>
        <end position="188"/>
    </location>
</feature>
<dbReference type="PANTHER" id="PTHR47755">
    <property type="entry name" value="CELL DIVISION PROTEIN FTSX"/>
    <property type="match status" value="1"/>
</dbReference>
<organism evidence="14 15">
    <name type="scientific">Candidatus Limousia pullorum</name>
    <dbReference type="NCBI Taxonomy" id="2840860"/>
    <lineage>
        <taxon>Bacteria</taxon>
        <taxon>Bacillati</taxon>
        <taxon>Bacillota</taxon>
        <taxon>Clostridia</taxon>
        <taxon>Eubacteriales</taxon>
        <taxon>Oscillospiraceae</taxon>
        <taxon>Oscillospiraceae incertae sedis</taxon>
        <taxon>Candidatus Limousia</taxon>
    </lineage>
</organism>
<dbReference type="PIRSF" id="PIRSF003097">
    <property type="entry name" value="FtsX"/>
    <property type="match status" value="1"/>
</dbReference>
<keyword evidence="8 10" id="KW-0472">Membrane</keyword>
<keyword evidence="5 10" id="KW-0132">Cell division</keyword>
<dbReference type="AlphaFoldDB" id="A0A9D1S7Y8"/>
<dbReference type="GO" id="GO:0005886">
    <property type="term" value="C:plasma membrane"/>
    <property type="evidence" value="ECO:0007669"/>
    <property type="project" value="UniProtKB-SubCell"/>
</dbReference>
<reference evidence="14" key="2">
    <citation type="journal article" date="2021" name="PeerJ">
        <title>Extensive microbial diversity within the chicken gut microbiome revealed by metagenomics and culture.</title>
        <authorList>
            <person name="Gilroy R."/>
            <person name="Ravi A."/>
            <person name="Getino M."/>
            <person name="Pursley I."/>
            <person name="Horton D.L."/>
            <person name="Alikhan N.F."/>
            <person name="Baker D."/>
            <person name="Gharbi K."/>
            <person name="Hall N."/>
            <person name="Watson M."/>
            <person name="Adriaenssens E.M."/>
            <person name="Foster-Nyarko E."/>
            <person name="Jarju S."/>
            <person name="Secka A."/>
            <person name="Antonio M."/>
            <person name="Oren A."/>
            <person name="Chaudhuri R.R."/>
            <person name="La Ragione R."/>
            <person name="Hildebrand F."/>
            <person name="Pallen M.J."/>
        </authorList>
    </citation>
    <scope>NUCLEOTIDE SEQUENCE</scope>
    <source>
        <strain evidence="14">ChiGjej1B1-1684</strain>
    </source>
</reference>
<dbReference type="NCBIfam" id="NF038347">
    <property type="entry name" value="FtsX_Gpos"/>
    <property type="match status" value="1"/>
</dbReference>
<feature type="domain" description="ABC3 transporter permease C-terminal" evidence="12">
    <location>
        <begin position="170"/>
        <end position="288"/>
    </location>
</feature>
<sequence length="296" mass="32550">MYFLKEGFKNMAHNRMMTLASIGVLIAGMLLTGTAALFSMNVKLMVEEVGDSNVTTVYLDEAITAEADAMAIGDELSKLGNVLTVDFYSRDVAIEEYREELGEEIFANMQGENNPLPHAFKVTFNDLSKYDETVQQIMAIEGVDSVGNTRDVANKLTSLNETITNLSIWIVIALAVISLFIISNTIRMSMFSRRFEISIMKSVGATNHFVRVPFIIEGMMIGLISGIIASGAMYFIYDILVSAINSIFVFNTIPFMSVFVYVAVGFIVAGMAIGAIGGAISIRKHLKKEGKEVLNW</sequence>
<keyword evidence="7 11" id="KW-1133">Transmembrane helix</keyword>
<evidence type="ECO:0000313" key="15">
    <source>
        <dbReference type="Proteomes" id="UP000824118"/>
    </source>
</evidence>
<evidence type="ECO:0000259" key="13">
    <source>
        <dbReference type="Pfam" id="PF18075"/>
    </source>
</evidence>
<evidence type="ECO:0000256" key="11">
    <source>
        <dbReference type="SAM" id="Phobius"/>
    </source>
</evidence>
<dbReference type="PANTHER" id="PTHR47755:SF1">
    <property type="entry name" value="CELL DIVISION PROTEIN FTSX"/>
    <property type="match status" value="1"/>
</dbReference>
<dbReference type="InterPro" id="IPR003838">
    <property type="entry name" value="ABC3_permease_C"/>
</dbReference>
<feature type="domain" description="FtsX extracellular" evidence="13">
    <location>
        <begin position="56"/>
        <end position="146"/>
    </location>
</feature>
<comment type="subcellular location">
    <subcellularLocation>
        <location evidence="1">Cell membrane</location>
        <topology evidence="1">Multi-pass membrane protein</topology>
    </subcellularLocation>
</comment>
<dbReference type="EMBL" id="DVNG01000095">
    <property type="protein sequence ID" value="HIU50629.1"/>
    <property type="molecule type" value="Genomic_DNA"/>
</dbReference>
<evidence type="ECO:0000259" key="12">
    <source>
        <dbReference type="Pfam" id="PF02687"/>
    </source>
</evidence>
<dbReference type="Proteomes" id="UP000824118">
    <property type="component" value="Unassembled WGS sequence"/>
</dbReference>
<evidence type="ECO:0000256" key="2">
    <source>
        <dbReference type="ARBA" id="ARBA00007379"/>
    </source>
</evidence>
<keyword evidence="9 10" id="KW-0131">Cell cycle</keyword>
<evidence type="ECO:0000256" key="7">
    <source>
        <dbReference type="ARBA" id="ARBA00022989"/>
    </source>
</evidence>